<organism evidence="4 5">
    <name type="scientific">Candidatus Dojkabacteria bacterium</name>
    <dbReference type="NCBI Taxonomy" id="2099670"/>
    <lineage>
        <taxon>Bacteria</taxon>
        <taxon>Candidatus Dojkabacteria</taxon>
    </lineage>
</organism>
<evidence type="ECO:0000259" key="3">
    <source>
        <dbReference type="Pfam" id="PF11611"/>
    </source>
</evidence>
<comment type="caution">
    <text evidence="4">The sequence shown here is derived from an EMBL/GenBank/DDBJ whole genome shotgun (WGS) entry which is preliminary data.</text>
</comment>
<sequence>MSATTTPVQKNTGDKKLIFTILGLSCLGILCVLCAFTGAVFAVAYFEEQSLDTNDTTFDFNIDTSNDTSDFFNNSDDGVKTITANGDTAEAEGHKVTILSTELDYQTDDFFAEPDAGNQLFVVEVRIENTSSENITANPFNFTLYDSKENSYTYNFFGAEPSLGVEVLGENKSTEGYVTFEVPSDETDFVLQYEPSFFSEEIIEFNL</sequence>
<feature type="transmembrane region" description="Helical" evidence="2">
    <location>
        <begin position="21"/>
        <end position="46"/>
    </location>
</feature>
<protein>
    <submittedName>
        <fullName evidence="4">DUF4352 domain-containing protein</fullName>
    </submittedName>
</protein>
<dbReference type="EMBL" id="JAGQLK010000082">
    <property type="protein sequence ID" value="MCA9383518.1"/>
    <property type="molecule type" value="Genomic_DNA"/>
</dbReference>
<evidence type="ECO:0000256" key="1">
    <source>
        <dbReference type="ARBA" id="ARBA00022729"/>
    </source>
</evidence>
<evidence type="ECO:0000313" key="4">
    <source>
        <dbReference type="EMBL" id="MCA9383518.1"/>
    </source>
</evidence>
<dbReference type="Gene3D" id="2.60.40.1240">
    <property type="match status" value="1"/>
</dbReference>
<name>A0A955RJ83_9BACT</name>
<dbReference type="InterPro" id="IPR029051">
    <property type="entry name" value="DUF4352"/>
</dbReference>
<dbReference type="AlphaFoldDB" id="A0A955RJ83"/>
<gene>
    <name evidence="4" type="ORF">KC909_04075</name>
</gene>
<dbReference type="InterPro" id="IPR029050">
    <property type="entry name" value="Immunoprotect_excell_Ig-like"/>
</dbReference>
<keyword evidence="1" id="KW-0732">Signal</keyword>
<evidence type="ECO:0000256" key="2">
    <source>
        <dbReference type="SAM" id="Phobius"/>
    </source>
</evidence>
<accession>A0A955RJ83</accession>
<reference evidence="4" key="1">
    <citation type="submission" date="2020-04" db="EMBL/GenBank/DDBJ databases">
        <authorList>
            <person name="Zhang T."/>
        </authorList>
    </citation>
    <scope>NUCLEOTIDE SEQUENCE</scope>
    <source>
        <strain evidence="4">HKST-UBA14</strain>
    </source>
</reference>
<reference evidence="4" key="2">
    <citation type="journal article" date="2021" name="Microbiome">
        <title>Successional dynamics and alternative stable states in a saline activated sludge microbial community over 9 years.</title>
        <authorList>
            <person name="Wang Y."/>
            <person name="Ye J."/>
            <person name="Ju F."/>
            <person name="Liu L."/>
            <person name="Boyd J.A."/>
            <person name="Deng Y."/>
            <person name="Parks D.H."/>
            <person name="Jiang X."/>
            <person name="Yin X."/>
            <person name="Woodcroft B.J."/>
            <person name="Tyson G.W."/>
            <person name="Hugenholtz P."/>
            <person name="Polz M.F."/>
            <person name="Zhang T."/>
        </authorList>
    </citation>
    <scope>NUCLEOTIDE SEQUENCE</scope>
    <source>
        <strain evidence="4">HKST-UBA14</strain>
    </source>
</reference>
<dbReference type="Pfam" id="PF11611">
    <property type="entry name" value="DUF4352"/>
    <property type="match status" value="1"/>
</dbReference>
<keyword evidence="2" id="KW-0812">Transmembrane</keyword>
<feature type="domain" description="DUF4352" evidence="3">
    <location>
        <begin position="86"/>
        <end position="201"/>
    </location>
</feature>
<keyword evidence="2" id="KW-0472">Membrane</keyword>
<keyword evidence="2" id="KW-1133">Transmembrane helix</keyword>
<proteinExistence type="predicted"/>
<dbReference type="Proteomes" id="UP000783287">
    <property type="component" value="Unassembled WGS sequence"/>
</dbReference>
<evidence type="ECO:0000313" key="5">
    <source>
        <dbReference type="Proteomes" id="UP000783287"/>
    </source>
</evidence>